<keyword evidence="3" id="KW-1185">Reference proteome</keyword>
<dbReference type="InterPro" id="IPR003587">
    <property type="entry name" value="Hint_dom_N"/>
</dbReference>
<protein>
    <submittedName>
        <fullName evidence="2">Hemolysin</fullName>
    </submittedName>
</protein>
<feature type="domain" description="Hint" evidence="1">
    <location>
        <begin position="192"/>
        <end position="308"/>
    </location>
</feature>
<dbReference type="Pfam" id="PF13403">
    <property type="entry name" value="Hint_2"/>
    <property type="match status" value="1"/>
</dbReference>
<reference evidence="2 3" key="1">
    <citation type="submission" date="2018-04" db="EMBL/GenBank/DDBJ databases">
        <title>Pelagivirga bohaiensis gen. nov., sp. nov., a bacterium isolated from the Bohai Sea.</title>
        <authorList>
            <person name="Ji X."/>
        </authorList>
    </citation>
    <scope>NUCLEOTIDE SEQUENCE [LARGE SCALE GENOMIC DNA]</scope>
    <source>
        <strain evidence="2 3">BH-SD16</strain>
    </source>
</reference>
<evidence type="ECO:0000313" key="3">
    <source>
        <dbReference type="Proteomes" id="UP000244817"/>
    </source>
</evidence>
<proteinExistence type="predicted"/>
<evidence type="ECO:0000259" key="1">
    <source>
        <dbReference type="SMART" id="SM00306"/>
    </source>
</evidence>
<dbReference type="RefSeq" id="WP_108640263.1">
    <property type="nucleotide sequence ID" value="NZ_QCYG01000003.1"/>
</dbReference>
<dbReference type="OrthoDB" id="6305173at2"/>
<dbReference type="EMBL" id="QCYG01000003">
    <property type="protein sequence ID" value="PVA07436.1"/>
    <property type="molecule type" value="Genomic_DNA"/>
</dbReference>
<dbReference type="SMART" id="SM00306">
    <property type="entry name" value="HintN"/>
    <property type="match status" value="1"/>
</dbReference>
<comment type="caution">
    <text evidence="2">The sequence shown here is derived from an EMBL/GenBank/DDBJ whole genome shotgun (WGS) entry which is preliminary data.</text>
</comment>
<dbReference type="Gene3D" id="2.170.16.10">
    <property type="entry name" value="Hedgehog/Intein (Hint) domain"/>
    <property type="match status" value="1"/>
</dbReference>
<name>A0A2T7FZ40_9RHOB</name>
<gene>
    <name evidence="2" type="ORF">DC363_06245</name>
</gene>
<accession>A0A2T7FZ40</accession>
<dbReference type="InterPro" id="IPR036844">
    <property type="entry name" value="Hint_dom_sf"/>
</dbReference>
<organism evidence="2 3">
    <name type="scientific">Thalassorhabdomicrobium marinisediminis</name>
    <dbReference type="NCBI Taxonomy" id="2170577"/>
    <lineage>
        <taxon>Bacteria</taxon>
        <taxon>Pseudomonadati</taxon>
        <taxon>Pseudomonadota</taxon>
        <taxon>Alphaproteobacteria</taxon>
        <taxon>Rhodobacterales</taxon>
        <taxon>Paracoccaceae</taxon>
        <taxon>Thalassorhabdomicrobium</taxon>
    </lineage>
</organism>
<dbReference type="AlphaFoldDB" id="A0A2T7FZ40"/>
<sequence>MPYITEIPASFLTIDPDLGVIDLTGTGVLNDLENSQYFERYDIESPTGDTVTRGDDIAAVDENGDPLVSGTYAGSGTLSTAATTLKLPLGLAKLKIQVDPVDGHFVQGDDGKGYFISDEPFDGNNLGVTISGKILGVPLDINVPISELGNLPILGPVLDPLSAAVNNILNTVVVNVDYDPDGELDLDDDEVFPCFVAGTMILTPDGERPVDDLDRGDLVFTRDNGPQPIRWIGSRGLSAETLTAKPNLRPIRIMAGALGEGAPAVDLMVSPQHRVLVRSKIAQRMFGAQEVLVAAKHLLCVDGVEVADDLPSVEYFHFLFERHEVIYSNGAETESLFTGPQALLTIGAAARQEIFELFPELLGIDHRPEPARTLVPGRRGRKLADRHAQNRKALVTQAGAPSVEGDAGAGAYC</sequence>
<evidence type="ECO:0000313" key="2">
    <source>
        <dbReference type="EMBL" id="PVA07436.1"/>
    </source>
</evidence>
<dbReference type="InterPro" id="IPR028992">
    <property type="entry name" value="Hedgehog/Intein_dom"/>
</dbReference>
<dbReference type="Proteomes" id="UP000244817">
    <property type="component" value="Unassembled WGS sequence"/>
</dbReference>
<dbReference type="SUPFAM" id="SSF51294">
    <property type="entry name" value="Hedgehog/intein (Hint) domain"/>
    <property type="match status" value="1"/>
</dbReference>